<sequence>SHLLATPQLQDIPRVIFSYYQLDLFEQPNFVLYLGAAAKSPKMMQTPLPAETTDPVPARSQCKAMLEELDKLASVNPIRLQDKHVMHLGLTAKALLDKHAGAQVIAVALPPLICWDRYHYAHVYVEDGMIEYRGATSINYPRNNGELRCRDAIEEGRYYKEEAIEYARHHWGHQLQTWTVRSHGGYQTDSMVEGLELSYSD</sequence>
<dbReference type="HOGENOM" id="CLU_1363246_0_0_1"/>
<dbReference type="GeneID" id="27351868"/>
<protein>
    <submittedName>
        <fullName evidence="1">Uncharacterized protein</fullName>
    </submittedName>
</protein>
<reference evidence="1 2" key="1">
    <citation type="submission" date="2015-01" db="EMBL/GenBank/DDBJ databases">
        <title>The Genome Sequence of Cladophialophora immunda CBS83496.</title>
        <authorList>
            <consortium name="The Broad Institute Genomics Platform"/>
            <person name="Cuomo C."/>
            <person name="de Hoog S."/>
            <person name="Gorbushina A."/>
            <person name="Stielow B."/>
            <person name="Teixiera M."/>
            <person name="Abouelleil A."/>
            <person name="Chapman S.B."/>
            <person name="Priest M."/>
            <person name="Young S.K."/>
            <person name="Wortman J."/>
            <person name="Nusbaum C."/>
            <person name="Birren B."/>
        </authorList>
    </citation>
    <scope>NUCLEOTIDE SEQUENCE [LARGE SCALE GENOMIC DNA]</scope>
    <source>
        <strain evidence="1 2">CBS 83496</strain>
    </source>
</reference>
<dbReference type="VEuPathDB" id="FungiDB:PV07_12674"/>
<name>A0A0D2BU12_9EURO</name>
<gene>
    <name evidence="1" type="ORF">PV07_12674</name>
</gene>
<evidence type="ECO:0000313" key="1">
    <source>
        <dbReference type="EMBL" id="KIW21915.1"/>
    </source>
</evidence>
<feature type="non-terminal residue" evidence="1">
    <location>
        <position position="1"/>
    </location>
</feature>
<dbReference type="OrthoDB" id="10590560at2759"/>
<dbReference type="AlphaFoldDB" id="A0A0D2BU12"/>
<proteinExistence type="predicted"/>
<evidence type="ECO:0000313" key="2">
    <source>
        <dbReference type="Proteomes" id="UP000054466"/>
    </source>
</evidence>
<dbReference type="RefSeq" id="XP_016242131.1">
    <property type="nucleotide sequence ID" value="XM_016400222.1"/>
</dbReference>
<keyword evidence="2" id="KW-1185">Reference proteome</keyword>
<accession>A0A0D2BU12</accession>
<dbReference type="EMBL" id="KN847092">
    <property type="protein sequence ID" value="KIW21915.1"/>
    <property type="molecule type" value="Genomic_DNA"/>
</dbReference>
<organism evidence="1 2">
    <name type="scientific">Cladophialophora immunda</name>
    <dbReference type="NCBI Taxonomy" id="569365"/>
    <lineage>
        <taxon>Eukaryota</taxon>
        <taxon>Fungi</taxon>
        <taxon>Dikarya</taxon>
        <taxon>Ascomycota</taxon>
        <taxon>Pezizomycotina</taxon>
        <taxon>Eurotiomycetes</taxon>
        <taxon>Chaetothyriomycetidae</taxon>
        <taxon>Chaetothyriales</taxon>
        <taxon>Herpotrichiellaceae</taxon>
        <taxon>Cladophialophora</taxon>
    </lineage>
</organism>
<dbReference type="Proteomes" id="UP000054466">
    <property type="component" value="Unassembled WGS sequence"/>
</dbReference>